<dbReference type="SMART" id="SM00674">
    <property type="entry name" value="CENPB"/>
    <property type="match status" value="1"/>
</dbReference>
<name>A0A6A4FSS8_9STRA</name>
<evidence type="ECO:0000313" key="3">
    <source>
        <dbReference type="EMBL" id="KAE9044105.1"/>
    </source>
</evidence>
<dbReference type="Proteomes" id="UP000434957">
    <property type="component" value="Unassembled WGS sequence"/>
</dbReference>
<keyword evidence="1" id="KW-0238">DNA-binding</keyword>
<evidence type="ECO:0000259" key="2">
    <source>
        <dbReference type="PROSITE" id="PS51253"/>
    </source>
</evidence>
<evidence type="ECO:0000313" key="4">
    <source>
        <dbReference type="EMBL" id="KAE9349812.1"/>
    </source>
</evidence>
<dbReference type="Proteomes" id="UP000429607">
    <property type="component" value="Unassembled WGS sequence"/>
</dbReference>
<dbReference type="PROSITE" id="PS51253">
    <property type="entry name" value="HTH_CENPB"/>
    <property type="match status" value="1"/>
</dbReference>
<comment type="caution">
    <text evidence="4">The sequence shown here is derived from an EMBL/GenBank/DDBJ whole genome shotgun (WGS) entry which is preliminary data.</text>
</comment>
<dbReference type="SUPFAM" id="SSF46689">
    <property type="entry name" value="Homeodomain-like"/>
    <property type="match status" value="1"/>
</dbReference>
<dbReference type="InterPro" id="IPR009057">
    <property type="entry name" value="Homeodomain-like_sf"/>
</dbReference>
<dbReference type="GO" id="GO:0005634">
    <property type="term" value="C:nucleus"/>
    <property type="evidence" value="ECO:0007669"/>
    <property type="project" value="TreeGrafter"/>
</dbReference>
<proteinExistence type="predicted"/>
<dbReference type="EMBL" id="QXFV01000246">
    <property type="protein sequence ID" value="KAE9044105.1"/>
    <property type="molecule type" value="Genomic_DNA"/>
</dbReference>
<dbReference type="InterPro" id="IPR050863">
    <property type="entry name" value="CenT-Element_Derived"/>
</dbReference>
<evidence type="ECO:0000313" key="5">
    <source>
        <dbReference type="Proteomes" id="UP000429607"/>
    </source>
</evidence>
<dbReference type="InterPro" id="IPR006600">
    <property type="entry name" value="HTH_CenpB_DNA-bd_dom"/>
</dbReference>
<accession>A0A6A4FSS8</accession>
<dbReference type="GO" id="GO:0003677">
    <property type="term" value="F:DNA binding"/>
    <property type="evidence" value="ECO:0007669"/>
    <property type="project" value="UniProtKB-KW"/>
</dbReference>
<dbReference type="Gene3D" id="1.10.10.60">
    <property type="entry name" value="Homeodomain-like"/>
    <property type="match status" value="1"/>
</dbReference>
<organism evidence="4 6">
    <name type="scientific">Phytophthora rubi</name>
    <dbReference type="NCBI Taxonomy" id="129364"/>
    <lineage>
        <taxon>Eukaryota</taxon>
        <taxon>Sar</taxon>
        <taxon>Stramenopiles</taxon>
        <taxon>Oomycota</taxon>
        <taxon>Peronosporomycetes</taxon>
        <taxon>Peronosporales</taxon>
        <taxon>Peronosporaceae</taxon>
        <taxon>Phytophthora</taxon>
    </lineage>
</organism>
<evidence type="ECO:0000256" key="1">
    <source>
        <dbReference type="ARBA" id="ARBA00023125"/>
    </source>
</evidence>
<dbReference type="Pfam" id="PF03221">
    <property type="entry name" value="HTH_Tnp_Tc5"/>
    <property type="match status" value="1"/>
</dbReference>
<protein>
    <recommendedName>
        <fullName evidence="2">HTH CENPB-type domain-containing protein</fullName>
    </recommendedName>
</protein>
<sequence>MARPRTTGTGKKPKRYVRIAVDYNHKRHVLEFIGAGHTVSEAIEHLYPTCTPTDKTRKQKQISKWKAHILSVCSTGKGHLQNARNSGQGAVLSSDAEDDIVLWVSSMRKEGCPVYSQMLRYNALEVAADEGLTPEAFKASHSWRRRFMRRHKLSIRVRTRQGQTTPKDAAKAKFIGEVRAAIIEHGITTVYNADQTAVFFKYLPRKTVNTRGEKTVWVKCGGKDKKRSTAMLLGDWHGNKYAPFLVFKSGTSRHDHLQATNDTLRHGFGVRLWKEVFALQALHGCRIYGNATAWWNSHISLEFLRYHFGYRDNMDKKLFLVWDDFSGHWTQEVVDYAKAISVVLMKVPPRYTYVCQPADVAWNQPF</sequence>
<dbReference type="PANTHER" id="PTHR19303">
    <property type="entry name" value="TRANSPOSON"/>
    <property type="match status" value="1"/>
</dbReference>
<gene>
    <name evidence="3" type="ORF">PR001_g5496</name>
    <name evidence="4" type="ORF">PR003_g5684</name>
</gene>
<reference evidence="4 6" key="1">
    <citation type="submission" date="2018-08" db="EMBL/GenBank/DDBJ databases">
        <title>Genomic investigation of the strawberry pathogen Phytophthora fragariae indicates pathogenicity is determined by transcriptional variation in three key races.</title>
        <authorList>
            <person name="Adams T.M."/>
            <person name="Armitage A.D."/>
            <person name="Sobczyk M.K."/>
            <person name="Bates H.J."/>
            <person name="Dunwell J.M."/>
            <person name="Nellist C.F."/>
            <person name="Harrison R.J."/>
        </authorList>
    </citation>
    <scope>NUCLEOTIDE SEQUENCE [LARGE SCALE GENOMIC DNA]</scope>
    <source>
        <strain evidence="3 5">SCRP249</strain>
        <strain evidence="4 6">SCRP333</strain>
    </source>
</reference>
<dbReference type="AlphaFoldDB" id="A0A6A4FSS8"/>
<evidence type="ECO:0000313" key="6">
    <source>
        <dbReference type="Proteomes" id="UP000434957"/>
    </source>
</evidence>
<dbReference type="EMBL" id="QXFT01000241">
    <property type="protein sequence ID" value="KAE9349812.1"/>
    <property type="molecule type" value="Genomic_DNA"/>
</dbReference>
<dbReference type="PANTHER" id="PTHR19303:SF57">
    <property type="entry name" value="HTH CENPB-TYPE DOMAIN-CONTAINING PROTEIN"/>
    <property type="match status" value="1"/>
</dbReference>
<keyword evidence="6" id="KW-1185">Reference proteome</keyword>
<feature type="domain" description="HTH CENPB-type" evidence="2">
    <location>
        <begin position="84"/>
        <end position="157"/>
    </location>
</feature>